<dbReference type="CDD" id="cd00487">
    <property type="entry name" value="Pep_deformylase"/>
    <property type="match status" value="1"/>
</dbReference>
<dbReference type="GO" id="GO:0042586">
    <property type="term" value="F:peptide deformylase activity"/>
    <property type="evidence" value="ECO:0007669"/>
    <property type="project" value="UniProtKB-UniRule"/>
</dbReference>
<dbReference type="EC" id="3.5.1.88" evidence="2"/>
<name>A0AAX2JAD0_9FUSO</name>
<dbReference type="AlphaFoldDB" id="A0AAX2JAD0"/>
<organism evidence="3 4">
    <name type="scientific">Fusobacterium ulcerans</name>
    <dbReference type="NCBI Taxonomy" id="861"/>
    <lineage>
        <taxon>Bacteria</taxon>
        <taxon>Fusobacteriati</taxon>
        <taxon>Fusobacteriota</taxon>
        <taxon>Fusobacteriia</taxon>
        <taxon>Fusobacteriales</taxon>
        <taxon>Fusobacteriaceae</taxon>
        <taxon>Fusobacterium</taxon>
    </lineage>
</organism>
<proteinExistence type="inferred from homology"/>
<reference evidence="3 4" key="1">
    <citation type="submission" date="2018-06" db="EMBL/GenBank/DDBJ databases">
        <authorList>
            <consortium name="Pathogen Informatics"/>
            <person name="Doyle S."/>
        </authorList>
    </citation>
    <scope>NUCLEOTIDE SEQUENCE [LARGE SCALE GENOMIC DNA]</scope>
    <source>
        <strain evidence="3 4">NCTC12112</strain>
    </source>
</reference>
<accession>A0AAX2JAD0</accession>
<dbReference type="InterPro" id="IPR023635">
    <property type="entry name" value="Peptide_deformylase"/>
</dbReference>
<keyword evidence="2" id="KW-0648">Protein biosynthesis</keyword>
<comment type="similarity">
    <text evidence="1 2">Belongs to the polypeptide deformylase family.</text>
</comment>
<sequence length="173" mass="19715">MIYEIKKYGDPVLREKTVEVETVDDNIREILQDMAETMYDKKGVGLAAPQIGISKRMLVLDWSGEGEALRKVVNPVITPLTEEKIDWEEGCLSIPGIYKKVERVAKIRVDYLNEKGEKVTEELEGFPAIVMQHEFDHLEAVLFVDRISPMAKRMVTKKLQALKKETLKGPNAE</sequence>
<dbReference type="Pfam" id="PF01327">
    <property type="entry name" value="Pep_deformylase"/>
    <property type="match status" value="1"/>
</dbReference>
<dbReference type="GO" id="GO:0006412">
    <property type="term" value="P:translation"/>
    <property type="evidence" value="ECO:0007669"/>
    <property type="project" value="UniProtKB-UniRule"/>
</dbReference>
<dbReference type="InterPro" id="IPR036821">
    <property type="entry name" value="Peptide_deformylase_sf"/>
</dbReference>
<dbReference type="Gene3D" id="3.90.45.10">
    <property type="entry name" value="Peptide deformylase"/>
    <property type="match status" value="1"/>
</dbReference>
<feature type="binding site" evidence="2">
    <location>
        <position position="137"/>
    </location>
    <ligand>
        <name>Fe cation</name>
        <dbReference type="ChEBI" id="CHEBI:24875"/>
    </ligand>
</feature>
<gene>
    <name evidence="3" type="primary">def_1</name>
    <name evidence="2" type="synonym">def</name>
    <name evidence="3" type="ORF">NCTC12112_00819</name>
</gene>
<dbReference type="KEGG" id="ful:C4N20_11315"/>
<comment type="cofactor">
    <cofactor evidence="2">
        <name>Fe(2+)</name>
        <dbReference type="ChEBI" id="CHEBI:29033"/>
    </cofactor>
    <text evidence="2">Binds 1 Fe(2+) ion.</text>
</comment>
<dbReference type="RefSeq" id="WP_005976425.1">
    <property type="nucleotide sequence ID" value="NZ_CABKNW010000001.1"/>
</dbReference>
<evidence type="ECO:0000256" key="1">
    <source>
        <dbReference type="ARBA" id="ARBA00010759"/>
    </source>
</evidence>
<dbReference type="PRINTS" id="PR01576">
    <property type="entry name" value="PDEFORMYLASE"/>
</dbReference>
<keyword evidence="2" id="KW-0479">Metal-binding</keyword>
<comment type="function">
    <text evidence="2">Removes the formyl group from the N-terminal Met of newly synthesized proteins. Requires at least a dipeptide for an efficient rate of reaction. N-terminal L-methionine is a prerequisite for activity but the enzyme has broad specificity at other positions.</text>
</comment>
<feature type="binding site" evidence="2">
    <location>
        <position position="91"/>
    </location>
    <ligand>
        <name>Fe cation</name>
        <dbReference type="ChEBI" id="CHEBI:24875"/>
    </ligand>
</feature>
<dbReference type="Proteomes" id="UP000249008">
    <property type="component" value="Chromosome 1"/>
</dbReference>
<dbReference type="PANTHER" id="PTHR10458:SF22">
    <property type="entry name" value="PEPTIDE DEFORMYLASE"/>
    <property type="match status" value="1"/>
</dbReference>
<feature type="active site" evidence="2">
    <location>
        <position position="134"/>
    </location>
</feature>
<dbReference type="NCBIfam" id="TIGR00079">
    <property type="entry name" value="pept_deformyl"/>
    <property type="match status" value="1"/>
</dbReference>
<dbReference type="GeneID" id="78455403"/>
<evidence type="ECO:0000256" key="2">
    <source>
        <dbReference type="HAMAP-Rule" id="MF_00163"/>
    </source>
</evidence>
<dbReference type="PIRSF" id="PIRSF004749">
    <property type="entry name" value="Pep_def"/>
    <property type="match status" value="1"/>
</dbReference>
<dbReference type="PANTHER" id="PTHR10458">
    <property type="entry name" value="PEPTIDE DEFORMYLASE"/>
    <property type="match status" value="1"/>
</dbReference>
<comment type="catalytic activity">
    <reaction evidence="2">
        <text>N-terminal N-formyl-L-methionyl-[peptide] + H2O = N-terminal L-methionyl-[peptide] + formate</text>
        <dbReference type="Rhea" id="RHEA:24420"/>
        <dbReference type="Rhea" id="RHEA-COMP:10639"/>
        <dbReference type="Rhea" id="RHEA-COMP:10640"/>
        <dbReference type="ChEBI" id="CHEBI:15377"/>
        <dbReference type="ChEBI" id="CHEBI:15740"/>
        <dbReference type="ChEBI" id="CHEBI:49298"/>
        <dbReference type="ChEBI" id="CHEBI:64731"/>
        <dbReference type="EC" id="3.5.1.88"/>
    </reaction>
</comment>
<dbReference type="NCBIfam" id="NF001159">
    <property type="entry name" value="PRK00150.1-3"/>
    <property type="match status" value="1"/>
</dbReference>
<keyword evidence="2" id="KW-0408">Iron</keyword>
<dbReference type="GO" id="GO:0046872">
    <property type="term" value="F:metal ion binding"/>
    <property type="evidence" value="ECO:0007669"/>
    <property type="project" value="UniProtKB-KW"/>
</dbReference>
<dbReference type="EMBL" id="LS483487">
    <property type="protein sequence ID" value="SQJ00539.1"/>
    <property type="molecule type" value="Genomic_DNA"/>
</dbReference>
<feature type="binding site" evidence="2">
    <location>
        <position position="133"/>
    </location>
    <ligand>
        <name>Fe cation</name>
        <dbReference type="ChEBI" id="CHEBI:24875"/>
    </ligand>
</feature>
<protein>
    <recommendedName>
        <fullName evidence="2">Peptide deformylase</fullName>
        <shortName evidence="2">PDF</shortName>
        <ecNumber evidence="2">3.5.1.88</ecNumber>
    </recommendedName>
    <alternativeName>
        <fullName evidence="2">Polypeptide deformylase</fullName>
    </alternativeName>
</protein>
<dbReference type="SUPFAM" id="SSF56420">
    <property type="entry name" value="Peptide deformylase"/>
    <property type="match status" value="1"/>
</dbReference>
<evidence type="ECO:0000313" key="3">
    <source>
        <dbReference type="EMBL" id="SQJ00539.1"/>
    </source>
</evidence>
<evidence type="ECO:0000313" key="4">
    <source>
        <dbReference type="Proteomes" id="UP000249008"/>
    </source>
</evidence>
<dbReference type="HAMAP" id="MF_00163">
    <property type="entry name" value="Pep_deformylase"/>
    <property type="match status" value="1"/>
</dbReference>
<keyword evidence="2 3" id="KW-0378">Hydrolase</keyword>